<dbReference type="SUPFAM" id="SSF53335">
    <property type="entry name" value="S-adenosyl-L-methionine-dependent methyltransferases"/>
    <property type="match status" value="1"/>
</dbReference>
<dbReference type="CDD" id="cd02440">
    <property type="entry name" value="AdoMet_MTases"/>
    <property type="match status" value="1"/>
</dbReference>
<dbReference type="Gene3D" id="3.40.50.150">
    <property type="entry name" value="Vaccinia Virus protein VP39"/>
    <property type="match status" value="1"/>
</dbReference>
<dbReference type="Pfam" id="PF10294">
    <property type="entry name" value="Methyltransf_16"/>
    <property type="match status" value="1"/>
</dbReference>
<dbReference type="GO" id="GO:0008168">
    <property type="term" value="F:methyltransferase activity"/>
    <property type="evidence" value="ECO:0007669"/>
    <property type="project" value="UniProtKB-KW"/>
</dbReference>
<gene>
    <name evidence="1" type="ordered locus">TherJR_0164</name>
</gene>
<dbReference type="InterPro" id="IPR029063">
    <property type="entry name" value="SAM-dependent_MTases_sf"/>
</dbReference>
<protein>
    <submittedName>
        <fullName evidence="1">Methyltransferase type 12</fullName>
    </submittedName>
</protein>
<dbReference type="Proteomes" id="UP000002377">
    <property type="component" value="Chromosome"/>
</dbReference>
<dbReference type="KEGG" id="tjr:TherJR_0164"/>
<dbReference type="HOGENOM" id="CLU_082963_2_1_9"/>
<dbReference type="PANTHER" id="PTHR14614">
    <property type="entry name" value="HEPATOCELLULAR CARCINOMA-ASSOCIATED ANTIGEN"/>
    <property type="match status" value="1"/>
</dbReference>
<organism evidence="1 2">
    <name type="scientific">Thermincola potens (strain JR)</name>
    <dbReference type="NCBI Taxonomy" id="635013"/>
    <lineage>
        <taxon>Bacteria</taxon>
        <taxon>Bacillati</taxon>
        <taxon>Bacillota</taxon>
        <taxon>Clostridia</taxon>
        <taxon>Eubacteriales</taxon>
        <taxon>Thermincolaceae</taxon>
        <taxon>Thermincola</taxon>
    </lineage>
</organism>
<proteinExistence type="predicted"/>
<accession>D5X955</accession>
<dbReference type="EMBL" id="CP002028">
    <property type="protein sequence ID" value="ADG81055.1"/>
    <property type="molecule type" value="Genomic_DNA"/>
</dbReference>
<dbReference type="InterPro" id="IPR019410">
    <property type="entry name" value="Methyltransf_16"/>
</dbReference>
<reference evidence="1 2" key="1">
    <citation type="submission" date="2010-05" db="EMBL/GenBank/DDBJ databases">
        <title>Complete sequence of Thermincola sp. JR.</title>
        <authorList>
            <consortium name="US DOE Joint Genome Institute"/>
            <person name="Lucas S."/>
            <person name="Copeland A."/>
            <person name="Lapidus A."/>
            <person name="Cheng J.-F."/>
            <person name="Bruce D."/>
            <person name="Goodwin L."/>
            <person name="Pitluck S."/>
            <person name="Chertkov O."/>
            <person name="Detter J.C."/>
            <person name="Han C."/>
            <person name="Tapia R."/>
            <person name="Land M."/>
            <person name="Hauser L."/>
            <person name="Kyrpides N."/>
            <person name="Mikhailova N."/>
            <person name="Hazen T.C."/>
            <person name="Woyke T."/>
        </authorList>
    </citation>
    <scope>NUCLEOTIDE SEQUENCE [LARGE SCALE GENOMIC DNA]</scope>
    <source>
        <strain evidence="1 2">JR</strain>
    </source>
</reference>
<dbReference type="AlphaFoldDB" id="D5X955"/>
<dbReference type="GO" id="GO:0032259">
    <property type="term" value="P:methylation"/>
    <property type="evidence" value="ECO:0007669"/>
    <property type="project" value="UniProtKB-KW"/>
</dbReference>
<sequence>MVATEILEIDVGGRFFKVKAVKDIDSLLNLVKTDDDVPFWAVLWPAAIGMARFLWQGPDLTGQKILELGAGLGLAGIVAAAKNGVVYQTDLFPEALDFCAFNAKLNKVGNIKRIQADWRSFEITEDFDIILGSDILYEPTLYPYLKSIFYRLLKPGGRIILSDPGRKDAQEFICGLGQEEFGVAECRFNVEDSGLHYRVTVYTLKLGLIVNLNAEQ</sequence>
<keyword evidence="1" id="KW-0489">Methyltransferase</keyword>
<dbReference type="eggNOG" id="COG3897">
    <property type="taxonomic scope" value="Bacteria"/>
</dbReference>
<dbReference type="STRING" id="635013.TherJR_0164"/>
<keyword evidence="1" id="KW-0808">Transferase</keyword>
<name>D5X955_THEPJ</name>
<keyword evidence="2" id="KW-1185">Reference proteome</keyword>
<evidence type="ECO:0000313" key="1">
    <source>
        <dbReference type="EMBL" id="ADG81055.1"/>
    </source>
</evidence>
<evidence type="ECO:0000313" key="2">
    <source>
        <dbReference type="Proteomes" id="UP000002377"/>
    </source>
</evidence>